<dbReference type="NCBIfam" id="NF006091">
    <property type="entry name" value="PRK08243.1"/>
    <property type="match status" value="1"/>
</dbReference>
<accession>A0ABV2B0Z5</accession>
<gene>
    <name evidence="5" type="ORF">SADO_09919</name>
</gene>
<dbReference type="PANTHER" id="PTHR43004">
    <property type="entry name" value="TRK SYSTEM POTASSIUM UPTAKE PROTEIN"/>
    <property type="match status" value="1"/>
</dbReference>
<sequence length="397" mass="44449">MKTQVAIIGAGPSGLLLGQLLARQGIDNVILERRSGEYVLSRIRAGVLEQGTADLLREAGVAERMDSEGLPHTGFALAFGNRQIRIDLEELTGGKTVLVYGQTEVTRDLMDARAEIGATTCYEADDVQPHDLESDAPYVTFTHEGEQKRLDCDYIAGCDGFHGVSRTCIPADRLKTFEREYPIGWLGLLSDTPPVDEELIYASHDRGFALCSMRSSTRSRYYIQVPDTEDANNWSDDAFWAELKRRLPEHVADELVTGESIEKSVAPLRSFVAEPMQHGRLLLLGDAAHIVPPTGAKGLNLACSDVNTAFRLLTKIYEENRTDLIPRYSETCLRRVWKSERFAWWMTSNLHTFSENDNFLSRMQRAELDYYTQSRAGLTTIAENYVGLPFETLEADA</sequence>
<comment type="caution">
    <text evidence="5">The sequence shown here is derived from an EMBL/GenBank/DDBJ whole genome shotgun (WGS) entry which is preliminary data.</text>
</comment>
<feature type="domain" description="FAD-binding" evidence="4">
    <location>
        <begin position="2"/>
        <end position="342"/>
    </location>
</feature>
<keyword evidence="6" id="KW-1185">Reference proteome</keyword>
<dbReference type="InterPro" id="IPR036188">
    <property type="entry name" value="FAD/NAD-bd_sf"/>
</dbReference>
<name>A0ABV2B0Z5_9GAMM</name>
<evidence type="ECO:0000313" key="6">
    <source>
        <dbReference type="Proteomes" id="UP001460888"/>
    </source>
</evidence>
<evidence type="ECO:0000313" key="5">
    <source>
        <dbReference type="EMBL" id="MES1929564.1"/>
    </source>
</evidence>
<dbReference type="InterPro" id="IPR050641">
    <property type="entry name" value="RIFMO-like"/>
</dbReference>
<dbReference type="PRINTS" id="PR00420">
    <property type="entry name" value="RNGMNOXGNASE"/>
</dbReference>
<dbReference type="EC" id="1.14.13.2" evidence="3"/>
<reference evidence="5 6" key="1">
    <citation type="submission" date="2013-03" db="EMBL/GenBank/DDBJ databases">
        <title>Salinisphaera dokdonensis CL-ES53 Genome Sequencing.</title>
        <authorList>
            <person name="Li C."/>
            <person name="Lai Q."/>
            <person name="Shao Z."/>
        </authorList>
    </citation>
    <scope>NUCLEOTIDE SEQUENCE [LARGE SCALE GENOMIC DNA]</scope>
    <source>
        <strain evidence="5 6">CL-ES53</strain>
    </source>
</reference>
<keyword evidence="5" id="KW-0560">Oxidoreductase</keyword>
<protein>
    <recommendedName>
        <fullName evidence="3">4-hydroxybenzoate 3-monooxygenase</fullName>
        <ecNumber evidence="3">1.14.13.2</ecNumber>
    </recommendedName>
</protein>
<proteinExistence type="predicted"/>
<dbReference type="Gene3D" id="3.50.50.60">
    <property type="entry name" value="FAD/NAD(P)-binding domain"/>
    <property type="match status" value="1"/>
</dbReference>
<evidence type="ECO:0000256" key="2">
    <source>
        <dbReference type="ARBA" id="ARBA00022827"/>
    </source>
</evidence>
<dbReference type="GO" id="GO:0018659">
    <property type="term" value="F:4-hydroxybenzoate 3-monooxygenase activity"/>
    <property type="evidence" value="ECO:0007669"/>
    <property type="project" value="UniProtKB-EC"/>
</dbReference>
<dbReference type="InterPro" id="IPR012733">
    <property type="entry name" value="HB_mOase"/>
</dbReference>
<organism evidence="5 6">
    <name type="scientific">Salinisphaera dokdonensis CL-ES53</name>
    <dbReference type="NCBI Taxonomy" id="1304272"/>
    <lineage>
        <taxon>Bacteria</taxon>
        <taxon>Pseudomonadati</taxon>
        <taxon>Pseudomonadota</taxon>
        <taxon>Gammaproteobacteria</taxon>
        <taxon>Salinisphaerales</taxon>
        <taxon>Salinisphaeraceae</taxon>
        <taxon>Salinisphaera</taxon>
    </lineage>
</organism>
<dbReference type="EMBL" id="APND01000003">
    <property type="protein sequence ID" value="MES1929564.1"/>
    <property type="molecule type" value="Genomic_DNA"/>
</dbReference>
<dbReference type="Gene3D" id="3.30.9.10">
    <property type="entry name" value="D-Amino Acid Oxidase, subunit A, domain 2"/>
    <property type="match status" value="1"/>
</dbReference>
<dbReference type="Pfam" id="PF01494">
    <property type="entry name" value="FAD_binding_3"/>
    <property type="match status" value="1"/>
</dbReference>
<evidence type="ECO:0000256" key="3">
    <source>
        <dbReference type="NCBIfam" id="TIGR02360"/>
    </source>
</evidence>
<dbReference type="SUPFAM" id="SSF54373">
    <property type="entry name" value="FAD-linked reductases, C-terminal domain"/>
    <property type="match status" value="1"/>
</dbReference>
<keyword evidence="1" id="KW-0285">Flavoprotein</keyword>
<evidence type="ECO:0000259" key="4">
    <source>
        <dbReference type="Pfam" id="PF01494"/>
    </source>
</evidence>
<dbReference type="InterPro" id="IPR002938">
    <property type="entry name" value="FAD-bd"/>
</dbReference>
<dbReference type="SUPFAM" id="SSF51905">
    <property type="entry name" value="FAD/NAD(P)-binding domain"/>
    <property type="match status" value="1"/>
</dbReference>
<dbReference type="NCBIfam" id="TIGR02360">
    <property type="entry name" value="pbenz_hydroxyl"/>
    <property type="match status" value="1"/>
</dbReference>
<evidence type="ECO:0000256" key="1">
    <source>
        <dbReference type="ARBA" id="ARBA00022630"/>
    </source>
</evidence>
<dbReference type="PANTHER" id="PTHR43004:SF3">
    <property type="entry name" value="P-HYDROXYBENZOATE HYDROXYLASE"/>
    <property type="match status" value="1"/>
</dbReference>
<keyword evidence="2" id="KW-0274">FAD</keyword>
<dbReference type="RefSeq" id="WP_353111074.1">
    <property type="nucleotide sequence ID" value="NZ_APND01000003.1"/>
</dbReference>
<dbReference type="Proteomes" id="UP001460888">
    <property type="component" value="Unassembled WGS sequence"/>
</dbReference>